<dbReference type="Gene3D" id="3.40.50.12780">
    <property type="entry name" value="N-terminal domain of ligase-like"/>
    <property type="match status" value="1"/>
</dbReference>
<dbReference type="PANTHER" id="PTHR43201">
    <property type="entry name" value="ACYL-COA SYNTHETASE"/>
    <property type="match status" value="1"/>
</dbReference>
<accession>A0ABP9RHJ6</accession>
<evidence type="ECO:0000259" key="3">
    <source>
        <dbReference type="Pfam" id="PF00501"/>
    </source>
</evidence>
<organism evidence="5 6">
    <name type="scientific">Rugosimonospora acidiphila</name>
    <dbReference type="NCBI Taxonomy" id="556531"/>
    <lineage>
        <taxon>Bacteria</taxon>
        <taxon>Bacillati</taxon>
        <taxon>Actinomycetota</taxon>
        <taxon>Actinomycetes</taxon>
        <taxon>Micromonosporales</taxon>
        <taxon>Micromonosporaceae</taxon>
        <taxon>Rugosimonospora</taxon>
    </lineage>
</organism>
<dbReference type="InterPro" id="IPR020845">
    <property type="entry name" value="AMP-binding_CS"/>
</dbReference>
<dbReference type="RefSeq" id="WP_345625385.1">
    <property type="nucleotide sequence ID" value="NZ_BAABJQ010000001.1"/>
</dbReference>
<dbReference type="SUPFAM" id="SSF56801">
    <property type="entry name" value="Acetyl-CoA synthetase-like"/>
    <property type="match status" value="1"/>
</dbReference>
<reference evidence="6" key="1">
    <citation type="journal article" date="2019" name="Int. J. Syst. Evol. Microbiol.">
        <title>The Global Catalogue of Microorganisms (GCM) 10K type strain sequencing project: providing services to taxonomists for standard genome sequencing and annotation.</title>
        <authorList>
            <consortium name="The Broad Institute Genomics Platform"/>
            <consortium name="The Broad Institute Genome Sequencing Center for Infectious Disease"/>
            <person name="Wu L."/>
            <person name="Ma J."/>
        </authorList>
    </citation>
    <scope>NUCLEOTIDE SEQUENCE [LARGE SCALE GENOMIC DNA]</scope>
    <source>
        <strain evidence="6">JCM 18304</strain>
    </source>
</reference>
<feature type="domain" description="AMP-dependent synthetase/ligase" evidence="3">
    <location>
        <begin position="12"/>
        <end position="378"/>
    </location>
</feature>
<dbReference type="EMBL" id="BAABJQ010000001">
    <property type="protein sequence ID" value="GAA5177893.1"/>
    <property type="molecule type" value="Genomic_DNA"/>
</dbReference>
<sequence length="509" mass="53257">MQEPSNVAETVRRAARTTPGRAALIWQNQVVTWADLDRRIDDLAAGLRALDLPASDGHPARVAIALPNAPGFVESYFAVLRAGLVAVPVNPELTGRELRHVLADSGAAVLVGTPEVCAAADLIADGLPLRRRYRPEAAPTGGRPPEPVSPAGGEDLAVLLYTSGTEGSPKGVMLSHRALLANHAQLARVEPPPMGAEDVLLLALPLFHSYGLTAGLGALAYHGATGVLLDRFDAAESLGLVAAHRVTIVIGVPAMFAAWSRLPDLGEAFASVRLAVSGADPLRPSAGARFLEATGRRVFEGYGLTEAAPVLTSTLAAPEPKPGSIGRAIPGVSLKLVSASGEAIDVADDDFDDDAAGSPGTDPGEIVARGANLFSGYWSDGRDGPAADGWWATGDVAYADADGDLFLVDRKRELIVVNGFNVYPYEVEQVLMAHPAVREAAVLGIPHSHAGQSVKAFVVTVAEVGADELLDHCARRLARFKCPSAIEFLPSLPHSATGRVRKAHLRDQG</sequence>
<dbReference type="GO" id="GO:0016874">
    <property type="term" value="F:ligase activity"/>
    <property type="evidence" value="ECO:0007669"/>
    <property type="project" value="UniProtKB-KW"/>
</dbReference>
<proteinExistence type="inferred from homology"/>
<dbReference type="Pfam" id="PF00501">
    <property type="entry name" value="AMP-binding"/>
    <property type="match status" value="1"/>
</dbReference>
<evidence type="ECO:0000256" key="2">
    <source>
        <dbReference type="ARBA" id="ARBA00022598"/>
    </source>
</evidence>
<keyword evidence="2 5" id="KW-0436">Ligase</keyword>
<evidence type="ECO:0000259" key="4">
    <source>
        <dbReference type="Pfam" id="PF13193"/>
    </source>
</evidence>
<dbReference type="Gene3D" id="3.30.300.30">
    <property type="match status" value="1"/>
</dbReference>
<evidence type="ECO:0000313" key="5">
    <source>
        <dbReference type="EMBL" id="GAA5177893.1"/>
    </source>
</evidence>
<dbReference type="PANTHER" id="PTHR43201:SF5">
    <property type="entry name" value="MEDIUM-CHAIN ACYL-COA LIGASE ACSF2, MITOCHONDRIAL"/>
    <property type="match status" value="1"/>
</dbReference>
<protein>
    <submittedName>
        <fullName evidence="5">Long-chain fatty acid--CoA ligase</fullName>
    </submittedName>
</protein>
<evidence type="ECO:0000313" key="6">
    <source>
        <dbReference type="Proteomes" id="UP001501570"/>
    </source>
</evidence>
<dbReference type="PROSITE" id="PS00455">
    <property type="entry name" value="AMP_BINDING"/>
    <property type="match status" value="1"/>
</dbReference>
<gene>
    <name evidence="5" type="ORF">GCM10023322_03680</name>
</gene>
<comment type="similarity">
    <text evidence="1">Belongs to the ATP-dependent AMP-binding enzyme family.</text>
</comment>
<keyword evidence="6" id="KW-1185">Reference proteome</keyword>
<dbReference type="InterPro" id="IPR045851">
    <property type="entry name" value="AMP-bd_C_sf"/>
</dbReference>
<feature type="domain" description="AMP-binding enzyme C-terminal" evidence="4">
    <location>
        <begin position="426"/>
        <end position="498"/>
    </location>
</feature>
<dbReference type="InterPro" id="IPR000873">
    <property type="entry name" value="AMP-dep_synth/lig_dom"/>
</dbReference>
<name>A0ABP9RHJ6_9ACTN</name>
<comment type="caution">
    <text evidence="5">The sequence shown here is derived from an EMBL/GenBank/DDBJ whole genome shotgun (WGS) entry which is preliminary data.</text>
</comment>
<dbReference type="Pfam" id="PF13193">
    <property type="entry name" value="AMP-binding_C"/>
    <property type="match status" value="1"/>
</dbReference>
<dbReference type="Proteomes" id="UP001501570">
    <property type="component" value="Unassembled WGS sequence"/>
</dbReference>
<evidence type="ECO:0000256" key="1">
    <source>
        <dbReference type="ARBA" id="ARBA00006432"/>
    </source>
</evidence>
<dbReference type="InterPro" id="IPR042099">
    <property type="entry name" value="ANL_N_sf"/>
</dbReference>
<dbReference type="InterPro" id="IPR025110">
    <property type="entry name" value="AMP-bd_C"/>
</dbReference>